<protein>
    <submittedName>
        <fullName evidence="4">Histidinol-phosphate transaminase</fullName>
        <ecNumber evidence="4">2.6.1.9</ecNumber>
    </submittedName>
</protein>
<dbReference type="GO" id="GO:0004400">
    <property type="term" value="F:histidinol-phosphate transaminase activity"/>
    <property type="evidence" value="ECO:0007669"/>
    <property type="project" value="UniProtKB-EC"/>
</dbReference>
<dbReference type="EC" id="2.6.1.9" evidence="4"/>
<evidence type="ECO:0000256" key="1">
    <source>
        <dbReference type="ARBA" id="ARBA00001933"/>
    </source>
</evidence>
<name>A0ABU4W9A1_9FUSO</name>
<comment type="caution">
    <text evidence="4">The sequence shown here is derived from an EMBL/GenBank/DDBJ whole genome shotgun (WGS) entry which is preliminary data.</text>
</comment>
<dbReference type="Proteomes" id="UP001279681">
    <property type="component" value="Unassembled WGS sequence"/>
</dbReference>
<dbReference type="Gene3D" id="3.40.640.10">
    <property type="entry name" value="Type I PLP-dependent aspartate aminotransferase-like (Major domain)"/>
    <property type="match status" value="1"/>
</dbReference>
<feature type="domain" description="Aminotransferase class I/classII large" evidence="3">
    <location>
        <begin position="22"/>
        <end position="353"/>
    </location>
</feature>
<dbReference type="InterPro" id="IPR015421">
    <property type="entry name" value="PyrdxlP-dep_Trfase_major"/>
</dbReference>
<dbReference type="SUPFAM" id="SSF53383">
    <property type="entry name" value="PLP-dependent transferases"/>
    <property type="match status" value="1"/>
</dbReference>
<dbReference type="InterPro" id="IPR004839">
    <property type="entry name" value="Aminotransferase_I/II_large"/>
</dbReference>
<gene>
    <name evidence="4" type="ORF">RFV38_00950</name>
</gene>
<dbReference type="CDD" id="cd00609">
    <property type="entry name" value="AAT_like"/>
    <property type="match status" value="1"/>
</dbReference>
<dbReference type="RefSeq" id="WP_320312489.1">
    <property type="nucleotide sequence ID" value="NZ_JAVIKH010000001.1"/>
</dbReference>
<dbReference type="Pfam" id="PF00155">
    <property type="entry name" value="Aminotran_1_2"/>
    <property type="match status" value="1"/>
</dbReference>
<accession>A0ABU4W9A1</accession>
<comment type="cofactor">
    <cofactor evidence="1">
        <name>pyridoxal 5'-phosphate</name>
        <dbReference type="ChEBI" id="CHEBI:597326"/>
    </cofactor>
</comment>
<dbReference type="EMBL" id="JAVIKH010000001">
    <property type="protein sequence ID" value="MDX8335078.1"/>
    <property type="molecule type" value="Genomic_DNA"/>
</dbReference>
<evidence type="ECO:0000313" key="4">
    <source>
        <dbReference type="EMBL" id="MDX8335078.1"/>
    </source>
</evidence>
<organism evidence="4 5">
    <name type="scientific">Candidatus Cetobacterium colombiensis</name>
    <dbReference type="NCBI Taxonomy" id="3073100"/>
    <lineage>
        <taxon>Bacteria</taxon>
        <taxon>Fusobacteriati</taxon>
        <taxon>Fusobacteriota</taxon>
        <taxon>Fusobacteriia</taxon>
        <taxon>Fusobacteriales</taxon>
        <taxon>Fusobacteriaceae</taxon>
        <taxon>Cetobacterium</taxon>
    </lineage>
</organism>
<evidence type="ECO:0000256" key="2">
    <source>
        <dbReference type="ARBA" id="ARBA00022898"/>
    </source>
</evidence>
<proteinExistence type="predicted"/>
<keyword evidence="5" id="KW-1185">Reference proteome</keyword>
<dbReference type="InterPro" id="IPR015422">
    <property type="entry name" value="PyrdxlP-dep_Trfase_small"/>
</dbReference>
<keyword evidence="4" id="KW-0032">Aminotransferase</keyword>
<dbReference type="PANTHER" id="PTHR42885">
    <property type="entry name" value="HISTIDINOL-PHOSPHATE AMINOTRANSFERASE-RELATED"/>
    <property type="match status" value="1"/>
</dbReference>
<dbReference type="PANTHER" id="PTHR42885:SF1">
    <property type="entry name" value="THREONINE-PHOSPHATE DECARBOXYLASE"/>
    <property type="match status" value="1"/>
</dbReference>
<evidence type="ECO:0000313" key="5">
    <source>
        <dbReference type="Proteomes" id="UP001279681"/>
    </source>
</evidence>
<dbReference type="InterPro" id="IPR015424">
    <property type="entry name" value="PyrdxlP-dep_Trfase"/>
</dbReference>
<dbReference type="Gene3D" id="3.90.1150.10">
    <property type="entry name" value="Aspartate Aminotransferase, domain 1"/>
    <property type="match status" value="1"/>
</dbReference>
<keyword evidence="4" id="KW-0808">Transferase</keyword>
<reference evidence="5" key="1">
    <citation type="submission" date="2023-07" db="EMBL/GenBank/DDBJ databases">
        <authorList>
            <person name="Colorado M.A."/>
            <person name="Villamil L.M."/>
            <person name="Melo J.F."/>
            <person name="Rodriguez J.A."/>
            <person name="Ruiz R.Y."/>
        </authorList>
    </citation>
    <scope>NUCLEOTIDE SEQUENCE [LARGE SCALE GENOMIC DNA]</scope>
    <source>
        <strain evidence="5">C33</strain>
    </source>
</reference>
<sequence>MKNNHGANLHHLSETLGINQNQIIDFSSNINPFGLSPKGLKKLEENLTLASIYPDSDYTDLKASISEYCNCSPDNIILGSGATELICSSIRIIKPKNTLLLSPAYSEYENELKKINSNIYKFFYKKENNFNINIEEVISLIKKNNFDMIVICNPNNPTGTLIPIEDIEKLYLSFNKPIMIDETYIEFTNFSKTSAINLVDKYNKIIVIRGTSKFFSTPGIRLGYSIISKGEILETMKSIPNLWNINIFATIMGEAMFKDKDFIDMCHLKFKDNFTLLFEGLSKFKEFKVYPSQSNFILCEILSPNFNANNLYDFLAKRGIIIRKAESFDELNNNFFRVCVLTKENINFLLQEIYNFLQEY</sequence>
<keyword evidence="2" id="KW-0663">Pyridoxal phosphate</keyword>
<evidence type="ECO:0000259" key="3">
    <source>
        <dbReference type="Pfam" id="PF00155"/>
    </source>
</evidence>